<dbReference type="GO" id="GO:0003677">
    <property type="term" value="F:DNA binding"/>
    <property type="evidence" value="ECO:0007669"/>
    <property type="project" value="InterPro"/>
</dbReference>
<evidence type="ECO:0000259" key="2">
    <source>
        <dbReference type="Pfam" id="PF00589"/>
    </source>
</evidence>
<protein>
    <submittedName>
        <fullName evidence="3">Site-specific recombinase XerD</fullName>
    </submittedName>
</protein>
<dbReference type="Gene3D" id="1.10.443.10">
    <property type="entry name" value="Intergrase catalytic core"/>
    <property type="match status" value="1"/>
</dbReference>
<evidence type="ECO:0000313" key="4">
    <source>
        <dbReference type="Proteomes" id="UP000254601"/>
    </source>
</evidence>
<keyword evidence="1" id="KW-0233">DNA recombination</keyword>
<feature type="domain" description="Tyr recombinase" evidence="2">
    <location>
        <begin position="10"/>
        <end position="113"/>
    </location>
</feature>
<proteinExistence type="predicted"/>
<dbReference type="Proteomes" id="UP000254601">
    <property type="component" value="Unassembled WGS sequence"/>
</dbReference>
<sequence length="113" mass="12953">MFCFLADCTIFSMTWDNVYLKEGYVHLPRTKNNDWRDVPLSHRAVELIEKMIGFSEIKVFSFAQESTVQAFRLAVKAAGIQDLHFHDSRHEACSRMALLPGIDVIKLSKIIGH</sequence>
<dbReference type="GO" id="GO:0015074">
    <property type="term" value="P:DNA integration"/>
    <property type="evidence" value="ECO:0007669"/>
    <property type="project" value="InterPro"/>
</dbReference>
<evidence type="ECO:0000256" key="1">
    <source>
        <dbReference type="ARBA" id="ARBA00023172"/>
    </source>
</evidence>
<organism evidence="3 4">
    <name type="scientific">Suttonella ornithocola</name>
    <dbReference type="NCBI Taxonomy" id="279832"/>
    <lineage>
        <taxon>Bacteria</taxon>
        <taxon>Pseudomonadati</taxon>
        <taxon>Pseudomonadota</taxon>
        <taxon>Gammaproteobacteria</taxon>
        <taxon>Cardiobacteriales</taxon>
        <taxon>Cardiobacteriaceae</taxon>
        <taxon>Suttonella</taxon>
    </lineage>
</organism>
<dbReference type="InterPro" id="IPR002104">
    <property type="entry name" value="Integrase_catalytic"/>
</dbReference>
<dbReference type="SUPFAM" id="SSF56349">
    <property type="entry name" value="DNA breaking-rejoining enzymes"/>
    <property type="match status" value="1"/>
</dbReference>
<name>A0A380MXN9_9GAMM</name>
<evidence type="ECO:0000313" key="3">
    <source>
        <dbReference type="EMBL" id="SUO96471.1"/>
    </source>
</evidence>
<dbReference type="InterPro" id="IPR013762">
    <property type="entry name" value="Integrase-like_cat_sf"/>
</dbReference>
<gene>
    <name evidence="3" type="ORF">NCTC13337_01879</name>
</gene>
<dbReference type="AlphaFoldDB" id="A0A380MXN9"/>
<dbReference type="OrthoDB" id="9057547at2"/>
<dbReference type="Pfam" id="PF00589">
    <property type="entry name" value="Phage_integrase"/>
    <property type="match status" value="1"/>
</dbReference>
<dbReference type="EMBL" id="UHIC01000001">
    <property type="protein sequence ID" value="SUO96471.1"/>
    <property type="molecule type" value="Genomic_DNA"/>
</dbReference>
<dbReference type="CDD" id="cd00796">
    <property type="entry name" value="INT_Rci_Hp1_C"/>
    <property type="match status" value="1"/>
</dbReference>
<accession>A0A380MXN9</accession>
<dbReference type="GO" id="GO:0006310">
    <property type="term" value="P:DNA recombination"/>
    <property type="evidence" value="ECO:0007669"/>
    <property type="project" value="UniProtKB-KW"/>
</dbReference>
<keyword evidence="4" id="KW-1185">Reference proteome</keyword>
<reference evidence="3 4" key="1">
    <citation type="submission" date="2018-06" db="EMBL/GenBank/DDBJ databases">
        <authorList>
            <consortium name="Pathogen Informatics"/>
            <person name="Doyle S."/>
        </authorList>
    </citation>
    <scope>NUCLEOTIDE SEQUENCE [LARGE SCALE GENOMIC DNA]</scope>
    <source>
        <strain evidence="3 4">NCTC13337</strain>
    </source>
</reference>
<dbReference type="InterPro" id="IPR011010">
    <property type="entry name" value="DNA_brk_join_enz"/>
</dbReference>